<feature type="domain" description="Peripheral subunit-binding (PSBD)" evidence="10">
    <location>
        <begin position="130"/>
        <end position="167"/>
    </location>
</feature>
<dbReference type="OrthoDB" id="9805770at2"/>
<feature type="region of interest" description="Disordered" evidence="8">
    <location>
        <begin position="71"/>
        <end position="113"/>
    </location>
</feature>
<dbReference type="GO" id="GO:0031405">
    <property type="term" value="F:lipoic acid binding"/>
    <property type="evidence" value="ECO:0007669"/>
    <property type="project" value="TreeGrafter"/>
</dbReference>
<proteinExistence type="inferred from homology"/>
<dbReference type="PROSITE" id="PS51826">
    <property type="entry name" value="PSBD"/>
    <property type="match status" value="1"/>
</dbReference>
<sequence length="425" mass="45712">MTSIPLILPALGDDASTSGEIISLSEAGSSLRRGDIYLEVETDKVVVEVPAESDGIISRLSVDVGDTVAGGDEIGEITLGSTEETDKASPKPDDSEAPQATEGTQHSIKADVAHPVNNAATDTAETPTTAAGPAARRQARKLGINIEDVKGTGTRGRVTKEDIIEYAKYIITAKNSGSNPGAAARELPDISQFGHVSREKLSGIAKATSRNMQFAWSEIPHAWVQEEIDITELEQLRKQVKAQTREPIPLTITAILCKVMALALKNYPHFNAVLDRNHEELILRDYINIGVAVDTPRGLVVPGIRNVNEMNAIQIGHELKNLSEKAKASKLAEKDFQGTGFTISNLGGVGVSGMFPVVNWPEVAILGVSSSREQCRLSDGQVENRLMMPLTLGFDHRVINGADAARFLGFVKRIIEQPATLLIET</sequence>
<keyword evidence="12" id="KW-1185">Reference proteome</keyword>
<dbReference type="AlphaFoldDB" id="A0A5P9NNY2"/>
<keyword evidence="6 7" id="KW-0012">Acyltransferase</keyword>
<comment type="cofactor">
    <cofactor evidence="1 7">
        <name>(R)-lipoate</name>
        <dbReference type="ChEBI" id="CHEBI:83088"/>
    </cofactor>
</comment>
<evidence type="ECO:0000256" key="4">
    <source>
        <dbReference type="ARBA" id="ARBA00022679"/>
    </source>
</evidence>
<dbReference type="Pfam" id="PF00364">
    <property type="entry name" value="Biotin_lipoyl"/>
    <property type="match status" value="1"/>
</dbReference>
<dbReference type="PANTHER" id="PTHR43178">
    <property type="entry name" value="DIHYDROLIPOAMIDE ACETYLTRANSFERASE COMPONENT OF PYRUVATE DEHYDROGENASE COMPLEX"/>
    <property type="match status" value="1"/>
</dbReference>
<dbReference type="SUPFAM" id="SSF47005">
    <property type="entry name" value="Peripheral subunit-binding domain of 2-oxo acid dehydrogenase complex"/>
    <property type="match status" value="1"/>
</dbReference>
<dbReference type="Gene3D" id="3.30.559.10">
    <property type="entry name" value="Chloramphenicol acetyltransferase-like domain"/>
    <property type="match status" value="1"/>
</dbReference>
<accession>A0A5P9NNY2</accession>
<name>A0A5P9NNY2_9GAMM</name>
<reference evidence="11 12" key="1">
    <citation type="submission" date="2019-02" db="EMBL/GenBank/DDBJ databases">
        <authorList>
            <person name="Li S.-H."/>
        </authorList>
    </citation>
    <scope>NUCLEOTIDE SEQUENCE [LARGE SCALE GENOMIC DNA]</scope>
    <source>
        <strain evidence="11 12">IMCC14385</strain>
    </source>
</reference>
<evidence type="ECO:0000259" key="9">
    <source>
        <dbReference type="PROSITE" id="PS50968"/>
    </source>
</evidence>
<keyword evidence="4 7" id="KW-0808">Transferase</keyword>
<dbReference type="GO" id="GO:0005737">
    <property type="term" value="C:cytoplasm"/>
    <property type="evidence" value="ECO:0007669"/>
    <property type="project" value="TreeGrafter"/>
</dbReference>
<dbReference type="Gene3D" id="4.10.320.10">
    <property type="entry name" value="E3-binding domain"/>
    <property type="match status" value="1"/>
</dbReference>
<dbReference type="Pfam" id="PF02817">
    <property type="entry name" value="E3_binding"/>
    <property type="match status" value="1"/>
</dbReference>
<dbReference type="Gene3D" id="2.40.50.100">
    <property type="match status" value="1"/>
</dbReference>
<dbReference type="InterPro" id="IPR050743">
    <property type="entry name" value="2-oxoacid_DH_E2_comp"/>
</dbReference>
<protein>
    <recommendedName>
        <fullName evidence="7">Dihydrolipoamide acetyltransferase component of pyruvate dehydrogenase complex</fullName>
        <ecNumber evidence="7">2.3.1.-</ecNumber>
    </recommendedName>
</protein>
<evidence type="ECO:0000256" key="6">
    <source>
        <dbReference type="ARBA" id="ARBA00023315"/>
    </source>
</evidence>
<evidence type="ECO:0000256" key="5">
    <source>
        <dbReference type="ARBA" id="ARBA00022823"/>
    </source>
</evidence>
<dbReference type="Proteomes" id="UP000326287">
    <property type="component" value="Chromosome"/>
</dbReference>
<dbReference type="EMBL" id="CP036422">
    <property type="protein sequence ID" value="QFU77206.1"/>
    <property type="molecule type" value="Genomic_DNA"/>
</dbReference>
<dbReference type="Pfam" id="PF00198">
    <property type="entry name" value="2-oxoacid_dh"/>
    <property type="match status" value="1"/>
</dbReference>
<evidence type="ECO:0000313" key="11">
    <source>
        <dbReference type="EMBL" id="QFU77206.1"/>
    </source>
</evidence>
<comment type="similarity">
    <text evidence="2 7">Belongs to the 2-oxoacid dehydrogenase family.</text>
</comment>
<evidence type="ECO:0000256" key="7">
    <source>
        <dbReference type="RuleBase" id="RU003423"/>
    </source>
</evidence>
<dbReference type="GO" id="GO:0016407">
    <property type="term" value="F:acetyltransferase activity"/>
    <property type="evidence" value="ECO:0007669"/>
    <property type="project" value="TreeGrafter"/>
</dbReference>
<dbReference type="PANTHER" id="PTHR43178:SF2">
    <property type="entry name" value="DIHYDROLIPOYLLYSINE-RESIDUE ACETYLTRANSFERASE COMPONENT OF PYRUVATE DEHYDROGENASE COMPLEX"/>
    <property type="match status" value="1"/>
</dbReference>
<dbReference type="SUPFAM" id="SSF52777">
    <property type="entry name" value="CoA-dependent acyltransferases"/>
    <property type="match status" value="1"/>
</dbReference>
<dbReference type="InterPro" id="IPR023213">
    <property type="entry name" value="CAT-like_dom_sf"/>
</dbReference>
<dbReference type="InterPro" id="IPR000089">
    <property type="entry name" value="Biotin_lipoyl"/>
</dbReference>
<dbReference type="PROSITE" id="PS50968">
    <property type="entry name" value="BIOTINYL_LIPOYL"/>
    <property type="match status" value="1"/>
</dbReference>
<dbReference type="CDD" id="cd06849">
    <property type="entry name" value="lipoyl_domain"/>
    <property type="match status" value="1"/>
</dbReference>
<dbReference type="GO" id="GO:0006086">
    <property type="term" value="P:pyruvate decarboxylation to acetyl-CoA"/>
    <property type="evidence" value="ECO:0007669"/>
    <property type="project" value="TreeGrafter"/>
</dbReference>
<feature type="compositionally biased region" description="Basic and acidic residues" evidence="8">
    <location>
        <begin position="84"/>
        <end position="94"/>
    </location>
</feature>
<gene>
    <name evidence="11" type="ORF">EY643_16930</name>
</gene>
<dbReference type="InterPro" id="IPR001078">
    <property type="entry name" value="2-oxoacid_DH_actylTfrase"/>
</dbReference>
<evidence type="ECO:0000313" key="12">
    <source>
        <dbReference type="Proteomes" id="UP000326287"/>
    </source>
</evidence>
<evidence type="ECO:0000256" key="2">
    <source>
        <dbReference type="ARBA" id="ARBA00007317"/>
    </source>
</evidence>
<evidence type="ECO:0000259" key="10">
    <source>
        <dbReference type="PROSITE" id="PS51826"/>
    </source>
</evidence>
<dbReference type="KEGG" id="halc:EY643_16930"/>
<feature type="domain" description="Lipoyl-binding" evidence="9">
    <location>
        <begin position="3"/>
        <end position="78"/>
    </location>
</feature>
<evidence type="ECO:0000256" key="8">
    <source>
        <dbReference type="SAM" id="MobiDB-lite"/>
    </source>
</evidence>
<evidence type="ECO:0000256" key="1">
    <source>
        <dbReference type="ARBA" id="ARBA00001938"/>
    </source>
</evidence>
<dbReference type="InterPro" id="IPR011053">
    <property type="entry name" value="Single_hybrid_motif"/>
</dbReference>
<dbReference type="InterPro" id="IPR036625">
    <property type="entry name" value="E3-bd_dom_sf"/>
</dbReference>
<organism evidence="11 12">
    <name type="scientific">Halioglobus maricola</name>
    <dbReference type="NCBI Taxonomy" id="2601894"/>
    <lineage>
        <taxon>Bacteria</taxon>
        <taxon>Pseudomonadati</taxon>
        <taxon>Pseudomonadota</taxon>
        <taxon>Gammaproteobacteria</taxon>
        <taxon>Cellvibrionales</taxon>
        <taxon>Halieaceae</taxon>
        <taxon>Halioglobus</taxon>
    </lineage>
</organism>
<comment type="subunit">
    <text evidence="3">Forms a 24-polypeptide structural core with octahedral symmetry.</text>
</comment>
<dbReference type="SUPFAM" id="SSF51230">
    <property type="entry name" value="Single hybrid motif"/>
    <property type="match status" value="1"/>
</dbReference>
<dbReference type="RefSeq" id="WP_153240351.1">
    <property type="nucleotide sequence ID" value="NZ_CP036422.1"/>
</dbReference>
<dbReference type="InterPro" id="IPR004167">
    <property type="entry name" value="PSBD"/>
</dbReference>
<dbReference type="FunFam" id="3.30.559.10:FF:000007">
    <property type="entry name" value="Dihydrolipoamide acetyltransferase component of pyruvate dehydrogenase complex"/>
    <property type="match status" value="1"/>
</dbReference>
<keyword evidence="5 7" id="KW-0450">Lipoyl</keyword>
<evidence type="ECO:0000256" key="3">
    <source>
        <dbReference type="ARBA" id="ARBA00011484"/>
    </source>
</evidence>
<dbReference type="EC" id="2.3.1.-" evidence="7"/>